<dbReference type="PANTHER" id="PTHR43767:SF1">
    <property type="entry name" value="NONRIBOSOMAL PEPTIDE SYNTHASE PES1 (EUROFUNG)-RELATED"/>
    <property type="match status" value="1"/>
</dbReference>
<organism evidence="2">
    <name type="scientific">Streptomyces sp. NBC_00060</name>
    <dbReference type="NCBI Taxonomy" id="2975636"/>
    <lineage>
        <taxon>Bacteria</taxon>
        <taxon>Bacillati</taxon>
        <taxon>Actinomycetota</taxon>
        <taxon>Actinomycetes</taxon>
        <taxon>Kitasatosporales</taxon>
        <taxon>Streptomycetaceae</taxon>
        <taxon>Streptomyces</taxon>
    </lineage>
</organism>
<dbReference type="Pfam" id="PF00501">
    <property type="entry name" value="AMP-binding"/>
    <property type="match status" value="1"/>
</dbReference>
<dbReference type="InterPro" id="IPR042099">
    <property type="entry name" value="ANL_N_sf"/>
</dbReference>
<dbReference type="InterPro" id="IPR000873">
    <property type="entry name" value="AMP-dep_synth/lig_dom"/>
</dbReference>
<evidence type="ECO:0000313" key="2">
    <source>
        <dbReference type="EMBL" id="WTU44554.1"/>
    </source>
</evidence>
<evidence type="ECO:0000259" key="1">
    <source>
        <dbReference type="Pfam" id="PF00501"/>
    </source>
</evidence>
<keyword evidence="2" id="KW-0436">Ligase</keyword>
<dbReference type="AlphaFoldDB" id="A0AAU2H8J3"/>
<name>A0AAU2H8J3_9ACTN</name>
<dbReference type="PROSITE" id="PS00455">
    <property type="entry name" value="AMP_BINDING"/>
    <property type="match status" value="1"/>
</dbReference>
<accession>A0AAU2H8J3</accession>
<protein>
    <submittedName>
        <fullName evidence="2">Acyl--CoA ligase</fullName>
    </submittedName>
</protein>
<gene>
    <name evidence="2" type="ORF">OHV25_35680</name>
</gene>
<feature type="domain" description="AMP-dependent synthetase/ligase" evidence="1">
    <location>
        <begin position="19"/>
        <end position="382"/>
    </location>
</feature>
<dbReference type="PANTHER" id="PTHR43767">
    <property type="entry name" value="LONG-CHAIN-FATTY-ACID--COA LIGASE"/>
    <property type="match status" value="1"/>
</dbReference>
<dbReference type="EMBL" id="CP108253">
    <property type="protein sequence ID" value="WTU44554.1"/>
    <property type="molecule type" value="Genomic_DNA"/>
</dbReference>
<reference evidence="2" key="1">
    <citation type="submission" date="2022-10" db="EMBL/GenBank/DDBJ databases">
        <title>The complete genomes of actinobacterial strains from the NBC collection.</title>
        <authorList>
            <person name="Joergensen T.S."/>
            <person name="Alvarez Arevalo M."/>
            <person name="Sterndorff E.B."/>
            <person name="Faurdal D."/>
            <person name="Vuksanovic O."/>
            <person name="Mourched A.-S."/>
            <person name="Charusanti P."/>
            <person name="Shaw S."/>
            <person name="Blin K."/>
            <person name="Weber T."/>
        </authorList>
    </citation>
    <scope>NUCLEOTIDE SEQUENCE</scope>
    <source>
        <strain evidence="2">NBC_00060</strain>
    </source>
</reference>
<sequence>MDSVNFPSASLGQLPDLAADRHGETPFLSDTPWLTYGKPVSTVSDFVAAVHDYADRLWAAGVRRDDVVAVVKQNHVDIQALMCAVARLGALPALLSARMDVPELMHCIRQLGSPVVVMDQFAFDRTAPEHDVLRTVAGRVLTLDQTDAAWALFAGEREAHQVDVRDMDEWAVITHSSGTTGVPKLAAHSTRSLFEHVAPQLEIIKKLGNEGLSAKHLSFVHVRMSAGTLAALELAMPLLAIADPEPQHVKSLLLQHRPEGVETHPNVYLRWEPMAADAERPFASVSRFISTFDAMHPATVRALLAGSDQPHAMYIQGYGQTESGPVAARMVTRKDIAAYETRNVGYAAPGREMRITGADGEPVPTGEVGSIEVRTPSLMRGYIGGQPTVDGSWLAMGDVGRLLPDGSLELLDRVVDYTPELGSILQKEDVLLGLLPELLEVVLVPCREGGPTVAVVCPRDGEELDPSRFDGAAREAGLDDVRLLVRTWDELPMTGSYKVRRLKLREQLTEQGLVRA</sequence>
<dbReference type="GO" id="GO:0016874">
    <property type="term" value="F:ligase activity"/>
    <property type="evidence" value="ECO:0007669"/>
    <property type="project" value="UniProtKB-KW"/>
</dbReference>
<dbReference type="SUPFAM" id="SSF56801">
    <property type="entry name" value="Acetyl-CoA synthetase-like"/>
    <property type="match status" value="1"/>
</dbReference>
<proteinExistence type="predicted"/>
<dbReference type="Gene3D" id="3.40.50.12780">
    <property type="entry name" value="N-terminal domain of ligase-like"/>
    <property type="match status" value="1"/>
</dbReference>
<dbReference type="InterPro" id="IPR050237">
    <property type="entry name" value="ATP-dep_AMP-bd_enzyme"/>
</dbReference>
<dbReference type="InterPro" id="IPR020845">
    <property type="entry name" value="AMP-binding_CS"/>
</dbReference>